<gene>
    <name evidence="1" type="ORF">DEU29_11058</name>
</gene>
<keyword evidence="2" id="KW-1185">Reference proteome</keyword>
<dbReference type="RefSeq" id="WP_133539962.1">
    <property type="nucleotide sequence ID" value="NZ_SNXI01000010.1"/>
</dbReference>
<dbReference type="AlphaFoldDB" id="A0A4R6P800"/>
<reference evidence="1 2" key="1">
    <citation type="submission" date="2019-03" db="EMBL/GenBank/DDBJ databases">
        <title>Freshwater and sediment microbial communities from various areas in North America, analyzing microbe dynamics in response to fracking.</title>
        <authorList>
            <person name="Lamendella R."/>
        </authorList>
    </citation>
    <scope>NUCLEOTIDE SEQUENCE [LARGE SCALE GENOMIC DNA]</scope>
    <source>
        <strain evidence="1 2">18_TX</strain>
    </source>
</reference>
<accession>A0A4R6P800</accession>
<organism evidence="1 2">
    <name type="scientific">Idiomarina aquatica</name>
    <dbReference type="NCBI Taxonomy" id="1327752"/>
    <lineage>
        <taxon>Bacteria</taxon>
        <taxon>Pseudomonadati</taxon>
        <taxon>Pseudomonadota</taxon>
        <taxon>Gammaproteobacteria</taxon>
        <taxon>Alteromonadales</taxon>
        <taxon>Idiomarinaceae</taxon>
        <taxon>Idiomarina</taxon>
    </lineage>
</organism>
<dbReference type="Proteomes" id="UP000295531">
    <property type="component" value="Unassembled WGS sequence"/>
</dbReference>
<name>A0A4R6P800_9GAMM</name>
<evidence type="ECO:0000313" key="1">
    <source>
        <dbReference type="EMBL" id="TDP32199.1"/>
    </source>
</evidence>
<sequence length="92" mass="10387">MHTIVTLLVDHHPIAIERILQVTRYRGFTVTGLKLSREDTCQQNVTLEIASDRNIELLINQLAKVYHVMELKVGASLDINQAEPAMQQAIAH</sequence>
<protein>
    <submittedName>
        <fullName evidence="1">Acetolactate synthase small subunit</fullName>
    </submittedName>
</protein>
<comment type="caution">
    <text evidence="1">The sequence shown here is derived from an EMBL/GenBank/DDBJ whole genome shotgun (WGS) entry which is preliminary data.</text>
</comment>
<dbReference type="NCBIfam" id="NF008362">
    <property type="entry name" value="PRK11152.1"/>
    <property type="match status" value="1"/>
</dbReference>
<evidence type="ECO:0000313" key="2">
    <source>
        <dbReference type="Proteomes" id="UP000295531"/>
    </source>
</evidence>
<proteinExistence type="predicted"/>
<dbReference type="Pfam" id="PF13710">
    <property type="entry name" value="ACT_5"/>
    <property type="match status" value="1"/>
</dbReference>
<dbReference type="Gene3D" id="3.30.70.260">
    <property type="match status" value="1"/>
</dbReference>
<dbReference type="OrthoDB" id="6198158at2"/>
<dbReference type="EMBL" id="SNXI01000010">
    <property type="protein sequence ID" value="TDP32199.1"/>
    <property type="molecule type" value="Genomic_DNA"/>
</dbReference>
<dbReference type="InterPro" id="IPR045865">
    <property type="entry name" value="ACT-like_dom_sf"/>
</dbReference>
<dbReference type="SUPFAM" id="SSF55021">
    <property type="entry name" value="ACT-like"/>
    <property type="match status" value="1"/>
</dbReference>